<dbReference type="AlphaFoldDB" id="A0ABD3VQ49"/>
<evidence type="ECO:0000313" key="3">
    <source>
        <dbReference type="Proteomes" id="UP001634394"/>
    </source>
</evidence>
<feature type="compositionally biased region" description="Basic and acidic residues" evidence="1">
    <location>
        <begin position="63"/>
        <end position="82"/>
    </location>
</feature>
<evidence type="ECO:0000313" key="2">
    <source>
        <dbReference type="EMBL" id="KAL3863720.1"/>
    </source>
</evidence>
<name>A0ABD3VQ49_SINWO</name>
<feature type="region of interest" description="Disordered" evidence="1">
    <location>
        <begin position="27"/>
        <end position="123"/>
    </location>
</feature>
<organism evidence="2 3">
    <name type="scientific">Sinanodonta woodiana</name>
    <name type="common">Chinese pond mussel</name>
    <name type="synonym">Anodonta woodiana</name>
    <dbReference type="NCBI Taxonomy" id="1069815"/>
    <lineage>
        <taxon>Eukaryota</taxon>
        <taxon>Metazoa</taxon>
        <taxon>Spiralia</taxon>
        <taxon>Lophotrochozoa</taxon>
        <taxon>Mollusca</taxon>
        <taxon>Bivalvia</taxon>
        <taxon>Autobranchia</taxon>
        <taxon>Heteroconchia</taxon>
        <taxon>Palaeoheterodonta</taxon>
        <taxon>Unionida</taxon>
        <taxon>Unionoidea</taxon>
        <taxon>Unionidae</taxon>
        <taxon>Unioninae</taxon>
        <taxon>Sinanodonta</taxon>
    </lineage>
</organism>
<keyword evidence="3" id="KW-1185">Reference proteome</keyword>
<protein>
    <recommendedName>
        <fullName evidence="4">Securin</fullName>
    </recommendedName>
</protein>
<accession>A0ABD3VQ49</accession>
<sequence length="266" mass="29816">MQAFSQVKLSSKMTSLSVFQPYIDKENTNSLVAHPKARNQSTGLGGKVYHNAKQKSLVTPRKALGDVNRDLQADVSQSEKGKGLQLQSLKSQQPQPSKNLQFRQPLNTASSSAKKTESIKKSKSTSASTASKILLKPVLKKAPETEEIEKLYIYKDNLDDDDYEDIMPKKDRISTFLKKFQAWGPCLFGPAPDSETEEETEDEFDKKTMDEIISKMPPPTLEPFSPTRSEISFEELLDNYEDIPIPPLDDSINLIPNLGSLEINYT</sequence>
<gene>
    <name evidence="2" type="ORF">ACJMK2_005463</name>
</gene>
<dbReference type="EMBL" id="JBJQND010000010">
    <property type="protein sequence ID" value="KAL3863720.1"/>
    <property type="molecule type" value="Genomic_DNA"/>
</dbReference>
<proteinExistence type="predicted"/>
<comment type="caution">
    <text evidence="2">The sequence shown here is derived from an EMBL/GenBank/DDBJ whole genome shotgun (WGS) entry which is preliminary data.</text>
</comment>
<feature type="compositionally biased region" description="Low complexity" evidence="1">
    <location>
        <begin position="83"/>
        <end position="98"/>
    </location>
</feature>
<evidence type="ECO:0000256" key="1">
    <source>
        <dbReference type="SAM" id="MobiDB-lite"/>
    </source>
</evidence>
<reference evidence="2 3" key="1">
    <citation type="submission" date="2024-11" db="EMBL/GenBank/DDBJ databases">
        <title>Chromosome-level genome assembly of the freshwater bivalve Anodonta woodiana.</title>
        <authorList>
            <person name="Chen X."/>
        </authorList>
    </citation>
    <scope>NUCLEOTIDE SEQUENCE [LARGE SCALE GENOMIC DNA]</scope>
    <source>
        <strain evidence="2">MN2024</strain>
        <tissue evidence="2">Gills</tissue>
    </source>
</reference>
<dbReference type="Proteomes" id="UP001634394">
    <property type="component" value="Unassembled WGS sequence"/>
</dbReference>
<evidence type="ECO:0008006" key="4">
    <source>
        <dbReference type="Google" id="ProtNLM"/>
    </source>
</evidence>